<sequence>MITSDLDALFQQHQRNETVSEAFKTLGEDQAHLLMNQVTRECFE</sequence>
<proteinExistence type="predicted"/>
<name>A0A8S3KFK3_9BILA</name>
<dbReference type="EMBL" id="CAJOBJ010380327">
    <property type="protein sequence ID" value="CAF5227198.1"/>
    <property type="molecule type" value="Genomic_DNA"/>
</dbReference>
<evidence type="ECO:0000313" key="3">
    <source>
        <dbReference type="Proteomes" id="UP000676336"/>
    </source>
</evidence>
<dbReference type="EMBL" id="CAJOBI010367621">
    <property type="protein sequence ID" value="CAF5228770.1"/>
    <property type="molecule type" value="Genomic_DNA"/>
</dbReference>
<reference evidence="2" key="1">
    <citation type="submission" date="2021-02" db="EMBL/GenBank/DDBJ databases">
        <authorList>
            <person name="Nowell W R."/>
        </authorList>
    </citation>
    <scope>NUCLEOTIDE SEQUENCE</scope>
</reference>
<evidence type="ECO:0000313" key="2">
    <source>
        <dbReference type="EMBL" id="CAF5228770.1"/>
    </source>
</evidence>
<feature type="non-terminal residue" evidence="2">
    <location>
        <position position="44"/>
    </location>
</feature>
<dbReference type="Proteomes" id="UP000681720">
    <property type="component" value="Unassembled WGS sequence"/>
</dbReference>
<organism evidence="2 3">
    <name type="scientific">Rotaria magnacalcarata</name>
    <dbReference type="NCBI Taxonomy" id="392030"/>
    <lineage>
        <taxon>Eukaryota</taxon>
        <taxon>Metazoa</taxon>
        <taxon>Spiralia</taxon>
        <taxon>Gnathifera</taxon>
        <taxon>Rotifera</taxon>
        <taxon>Eurotatoria</taxon>
        <taxon>Bdelloidea</taxon>
        <taxon>Philodinida</taxon>
        <taxon>Philodinidae</taxon>
        <taxon>Rotaria</taxon>
    </lineage>
</organism>
<protein>
    <submittedName>
        <fullName evidence="2">Uncharacterized protein</fullName>
    </submittedName>
</protein>
<comment type="caution">
    <text evidence="2">The sequence shown here is derived from an EMBL/GenBank/DDBJ whole genome shotgun (WGS) entry which is preliminary data.</text>
</comment>
<dbReference type="Proteomes" id="UP000676336">
    <property type="component" value="Unassembled WGS sequence"/>
</dbReference>
<gene>
    <name evidence="1" type="ORF">GIL414_LOCUS87520</name>
    <name evidence="2" type="ORF">SMN809_LOCUS85905</name>
</gene>
<accession>A0A8S3KFK3</accession>
<dbReference type="AlphaFoldDB" id="A0A8S3KFK3"/>
<evidence type="ECO:0000313" key="1">
    <source>
        <dbReference type="EMBL" id="CAF5227198.1"/>
    </source>
</evidence>